<keyword evidence="2" id="KW-0125">Carotenoid biosynthesis</keyword>
<comment type="similarity">
    <text evidence="1">Belongs to the aldehyde dehydrogenase family.</text>
</comment>
<dbReference type="AlphaFoldDB" id="A0AAN9ULG3"/>
<evidence type="ECO:0000256" key="6">
    <source>
        <dbReference type="ARBA" id="ARBA00082640"/>
    </source>
</evidence>
<dbReference type="CDD" id="cd07135">
    <property type="entry name" value="ALDH_F14-YMR110C"/>
    <property type="match status" value="1"/>
</dbReference>
<dbReference type="EC" id="1.2.1.82" evidence="4"/>
<protein>
    <recommendedName>
        <fullName evidence="5">Beta-apo-4'-carotenal oxygenase</fullName>
        <ecNumber evidence="4">1.2.1.82</ecNumber>
    </recommendedName>
    <alternativeName>
        <fullName evidence="6">Beta-apo-4'-carotenal dehydrogenase</fullName>
    </alternativeName>
</protein>
<dbReference type="Pfam" id="PF00171">
    <property type="entry name" value="Aldedh"/>
    <property type="match status" value="1"/>
</dbReference>
<dbReference type="SUPFAM" id="SSF53720">
    <property type="entry name" value="ALDH-like"/>
    <property type="match status" value="1"/>
</dbReference>
<dbReference type="GO" id="GO:0005737">
    <property type="term" value="C:cytoplasm"/>
    <property type="evidence" value="ECO:0007669"/>
    <property type="project" value="TreeGrafter"/>
</dbReference>
<dbReference type="InterPro" id="IPR012394">
    <property type="entry name" value="Aldehyde_DH_NAD(P)"/>
</dbReference>
<evidence type="ECO:0000256" key="3">
    <source>
        <dbReference type="ARBA" id="ARBA00023002"/>
    </source>
</evidence>
<organism evidence="8 9">
    <name type="scientific">Cytospora paraplurivora</name>
    <dbReference type="NCBI Taxonomy" id="2898453"/>
    <lineage>
        <taxon>Eukaryota</taxon>
        <taxon>Fungi</taxon>
        <taxon>Dikarya</taxon>
        <taxon>Ascomycota</taxon>
        <taxon>Pezizomycotina</taxon>
        <taxon>Sordariomycetes</taxon>
        <taxon>Sordariomycetidae</taxon>
        <taxon>Diaporthales</taxon>
        <taxon>Cytosporaceae</taxon>
        <taxon>Cytospora</taxon>
    </lineage>
</organism>
<proteinExistence type="inferred from homology"/>
<reference evidence="8 9" key="1">
    <citation type="journal article" date="2023" name="PLoS ONE">
        <title>Cytospora paraplurivora sp. nov. isolated from orchards with fruit tree decline syndrome in Ontario, Canada.</title>
        <authorList>
            <person name="Ilyukhin E."/>
            <person name="Nguyen H.D.T."/>
            <person name="Castle A.J."/>
            <person name="Ellouze W."/>
        </authorList>
    </citation>
    <scope>NUCLEOTIDE SEQUENCE [LARGE SCALE GENOMIC DNA]</scope>
    <source>
        <strain evidence="8 9">FDS-564</strain>
    </source>
</reference>
<dbReference type="InterPro" id="IPR016162">
    <property type="entry name" value="Ald_DH_N"/>
</dbReference>
<dbReference type="PANTHER" id="PTHR43570:SF11">
    <property type="entry name" value="ALDEHYDE DEHYDROGENASE"/>
    <property type="match status" value="1"/>
</dbReference>
<evidence type="ECO:0000256" key="1">
    <source>
        <dbReference type="ARBA" id="ARBA00009986"/>
    </source>
</evidence>
<comment type="caution">
    <text evidence="8">The sequence shown here is derived from an EMBL/GenBank/DDBJ whole genome shotgun (WGS) entry which is preliminary data.</text>
</comment>
<accession>A0AAN9ULG3</accession>
<dbReference type="Gene3D" id="3.40.605.10">
    <property type="entry name" value="Aldehyde Dehydrogenase, Chain A, domain 1"/>
    <property type="match status" value="1"/>
</dbReference>
<keyword evidence="9" id="KW-1185">Reference proteome</keyword>
<evidence type="ECO:0000256" key="2">
    <source>
        <dbReference type="ARBA" id="ARBA00022746"/>
    </source>
</evidence>
<dbReference type="FunFam" id="3.40.605.10:FF:000004">
    <property type="entry name" value="Aldehyde dehydrogenase"/>
    <property type="match status" value="1"/>
</dbReference>
<evidence type="ECO:0000313" key="8">
    <source>
        <dbReference type="EMBL" id="KAK7746384.1"/>
    </source>
</evidence>
<gene>
    <name evidence="8" type="primary">HFD1</name>
    <name evidence="8" type="ORF">SLS53_002343</name>
</gene>
<feature type="domain" description="Aldehyde dehydrogenase" evidence="7">
    <location>
        <begin position="55"/>
        <end position="480"/>
    </location>
</feature>
<dbReference type="GO" id="GO:0016117">
    <property type="term" value="P:carotenoid biosynthetic process"/>
    <property type="evidence" value="ECO:0007669"/>
    <property type="project" value="UniProtKB-KW"/>
</dbReference>
<dbReference type="InterPro" id="IPR016161">
    <property type="entry name" value="Ald_DH/histidinol_DH"/>
</dbReference>
<evidence type="ECO:0000256" key="5">
    <source>
        <dbReference type="ARBA" id="ARBA00071369"/>
    </source>
</evidence>
<dbReference type="InterPro" id="IPR016163">
    <property type="entry name" value="Ald_DH_C"/>
</dbReference>
<evidence type="ECO:0000259" key="7">
    <source>
        <dbReference type="Pfam" id="PF00171"/>
    </source>
</evidence>
<name>A0AAN9ULG3_9PEZI</name>
<dbReference type="PANTHER" id="PTHR43570">
    <property type="entry name" value="ALDEHYDE DEHYDROGENASE"/>
    <property type="match status" value="1"/>
</dbReference>
<dbReference type="GO" id="GO:0006081">
    <property type="term" value="P:aldehyde metabolic process"/>
    <property type="evidence" value="ECO:0007669"/>
    <property type="project" value="InterPro"/>
</dbReference>
<dbReference type="EMBL" id="JAJSPL020000006">
    <property type="protein sequence ID" value="KAK7746384.1"/>
    <property type="molecule type" value="Genomic_DNA"/>
</dbReference>
<dbReference type="InterPro" id="IPR015590">
    <property type="entry name" value="Aldehyde_DH_dom"/>
</dbReference>
<dbReference type="GO" id="GO:0004029">
    <property type="term" value="F:aldehyde dehydrogenase (NAD+) activity"/>
    <property type="evidence" value="ECO:0007669"/>
    <property type="project" value="TreeGrafter"/>
</dbReference>
<dbReference type="Gene3D" id="3.40.309.10">
    <property type="entry name" value="Aldehyde Dehydrogenase, Chain A, domain 2"/>
    <property type="match status" value="1"/>
</dbReference>
<keyword evidence="3" id="KW-0560">Oxidoreductase</keyword>
<evidence type="ECO:0000256" key="4">
    <source>
        <dbReference type="ARBA" id="ARBA00066967"/>
    </source>
</evidence>
<evidence type="ECO:0000313" key="9">
    <source>
        <dbReference type="Proteomes" id="UP001320245"/>
    </source>
</evidence>
<sequence length="569" mass="63105">MYLAQADLVNTAAICEAELVVKMASTKQLSTGEASKFDIPAFTPTALDTIPDISATVRSTFRTLKTKDVEYRKVQLRKLYWGIKDNGDMLEEALRRDLRKAAFESRFTEIDWVATECMYHLEHIDKFAKDEPLGSPGVPLMFKPNKFRVRKEPLGAVLIIGTYNFPVQLTIAPLVGAIAAGCTAVIKPSEVTPNVAMALKHIVETSLDPAAYKVVNGPVPETSLLLEQKWDKIFYTGGSQVARIVSKKAAENLTPVTLELGGRNPAFVTRNADLKLAAKRLLWGKTINAGQVCISHNYILVQREVLDEFIKHLNDAYDKWFPNGAKASPDYARVVNERHFLRIKKMVDDTKGKIVMGGEPTDQSELFISPTAVLVDSTDDSMVREESFGPVFSIFPFDTLADAVEIANTVDPTPLALFGFGTQEEFNKLLNAVTSGGATWNDSYMHGSLTHVNFGGVGESGTGSYRGKASFDTFTHFRTVAQTPLWLEASLRLRYQPYDWTQLKVFKLLTEKKPNFDRNGEVVRGLGYWVRLVLGLGTTEKAGALLRWLVLAAGWYYATGGKLLGKTWV</sequence>
<dbReference type="Proteomes" id="UP001320245">
    <property type="component" value="Unassembled WGS sequence"/>
</dbReference>